<dbReference type="InterPro" id="IPR036388">
    <property type="entry name" value="WH-like_DNA-bd_sf"/>
</dbReference>
<sequence>MNMNEAIRILKEKGYKATGRRKDMLEYFAHADGYRTAKHVLQHMETLHEGISFDTIYRNLNLYDEVGILETTDLDGEKHFRMKCTTSHHHHFICRDCGKTKDVDICPMEEVAQSLANYRIDDHKFEIYGVCPTCQIG</sequence>
<evidence type="ECO:0000256" key="3">
    <source>
        <dbReference type="ARBA" id="ARBA00022490"/>
    </source>
</evidence>
<evidence type="ECO:0000256" key="7">
    <source>
        <dbReference type="ARBA" id="ARBA00023125"/>
    </source>
</evidence>
<accession>A0ABU5CSH0</accession>
<name>A0ABU5CSH0_9BACI</name>
<dbReference type="InterPro" id="IPR002481">
    <property type="entry name" value="FUR"/>
</dbReference>
<keyword evidence="7" id="KW-0238">DNA-binding</keyword>
<dbReference type="PANTHER" id="PTHR33202:SF1">
    <property type="entry name" value="FERRIC UPTAKE REGULATION PROTEIN"/>
    <property type="match status" value="1"/>
</dbReference>
<evidence type="ECO:0000256" key="5">
    <source>
        <dbReference type="ARBA" id="ARBA00022833"/>
    </source>
</evidence>
<dbReference type="InterPro" id="IPR043135">
    <property type="entry name" value="Fur_C"/>
</dbReference>
<evidence type="ECO:0000256" key="8">
    <source>
        <dbReference type="ARBA" id="ARBA00023163"/>
    </source>
</evidence>
<protein>
    <submittedName>
        <fullName evidence="9">Fur family transcriptional regulator</fullName>
    </submittedName>
</protein>
<comment type="caution">
    <text evidence="9">The sequence shown here is derived from an EMBL/GenBank/DDBJ whole genome shotgun (WGS) entry which is preliminary data.</text>
</comment>
<evidence type="ECO:0000313" key="9">
    <source>
        <dbReference type="EMBL" id="MDY0408821.1"/>
    </source>
</evidence>
<dbReference type="RefSeq" id="WP_320379526.1">
    <property type="nucleotide sequence ID" value="NZ_JAWDIQ010000001.1"/>
</dbReference>
<dbReference type="SUPFAM" id="SSF46785">
    <property type="entry name" value="Winged helix' DNA-binding domain"/>
    <property type="match status" value="1"/>
</dbReference>
<comment type="similarity">
    <text evidence="2">Belongs to the Fur family.</text>
</comment>
<keyword evidence="3" id="KW-0963">Cytoplasm</keyword>
<evidence type="ECO:0000256" key="4">
    <source>
        <dbReference type="ARBA" id="ARBA00022491"/>
    </source>
</evidence>
<dbReference type="Gene3D" id="1.10.10.10">
    <property type="entry name" value="Winged helix-like DNA-binding domain superfamily/Winged helix DNA-binding domain"/>
    <property type="match status" value="1"/>
</dbReference>
<dbReference type="InterPro" id="IPR036390">
    <property type="entry name" value="WH_DNA-bd_sf"/>
</dbReference>
<dbReference type="Pfam" id="PF01475">
    <property type="entry name" value="FUR"/>
    <property type="match status" value="1"/>
</dbReference>
<evidence type="ECO:0000313" key="10">
    <source>
        <dbReference type="Proteomes" id="UP001275315"/>
    </source>
</evidence>
<reference evidence="9 10" key="1">
    <citation type="submission" date="2023-10" db="EMBL/GenBank/DDBJ databases">
        <title>Virgibacillus soli CC-YMP-6 genome.</title>
        <authorList>
            <person name="Miliotis G."/>
            <person name="Sengupta P."/>
            <person name="Hameed A."/>
            <person name="Chuvochina M."/>
            <person name="Mcdonagh F."/>
            <person name="Simpson A.C."/>
            <person name="Singh N.K."/>
            <person name="Rekha P.D."/>
            <person name="Raman K."/>
            <person name="Hugenholtz P."/>
            <person name="Venkateswaran K."/>
        </authorList>
    </citation>
    <scope>NUCLEOTIDE SEQUENCE [LARGE SCALE GENOMIC DNA]</scope>
    <source>
        <strain evidence="9 10">CC-YMP-6</strain>
    </source>
</reference>
<keyword evidence="5" id="KW-0862">Zinc</keyword>
<keyword evidence="6" id="KW-0805">Transcription regulation</keyword>
<dbReference type="PANTHER" id="PTHR33202">
    <property type="entry name" value="ZINC UPTAKE REGULATION PROTEIN"/>
    <property type="match status" value="1"/>
</dbReference>
<evidence type="ECO:0000256" key="1">
    <source>
        <dbReference type="ARBA" id="ARBA00004496"/>
    </source>
</evidence>
<dbReference type="CDD" id="cd07153">
    <property type="entry name" value="Fur_like"/>
    <property type="match status" value="1"/>
</dbReference>
<keyword evidence="8" id="KW-0804">Transcription</keyword>
<evidence type="ECO:0000256" key="6">
    <source>
        <dbReference type="ARBA" id="ARBA00023015"/>
    </source>
</evidence>
<dbReference type="Proteomes" id="UP001275315">
    <property type="component" value="Unassembled WGS sequence"/>
</dbReference>
<gene>
    <name evidence="9" type="ORF">RWD45_10010</name>
</gene>
<dbReference type="Gene3D" id="3.30.1490.190">
    <property type="match status" value="1"/>
</dbReference>
<keyword evidence="10" id="KW-1185">Reference proteome</keyword>
<evidence type="ECO:0000256" key="2">
    <source>
        <dbReference type="ARBA" id="ARBA00007957"/>
    </source>
</evidence>
<proteinExistence type="inferred from homology"/>
<dbReference type="EMBL" id="JAWDIQ010000001">
    <property type="protein sequence ID" value="MDY0408821.1"/>
    <property type="molecule type" value="Genomic_DNA"/>
</dbReference>
<keyword evidence="4" id="KW-0678">Repressor</keyword>
<organism evidence="9 10">
    <name type="scientific">Paracerasibacillus soli</name>
    <dbReference type="NCBI Taxonomy" id="480284"/>
    <lineage>
        <taxon>Bacteria</taxon>
        <taxon>Bacillati</taxon>
        <taxon>Bacillota</taxon>
        <taxon>Bacilli</taxon>
        <taxon>Bacillales</taxon>
        <taxon>Bacillaceae</taxon>
        <taxon>Paracerasibacillus</taxon>
    </lineage>
</organism>
<comment type="subcellular location">
    <subcellularLocation>
        <location evidence="1">Cytoplasm</location>
    </subcellularLocation>
</comment>